<dbReference type="EMBL" id="MNUI01000040">
    <property type="protein sequence ID" value="OIN89196.1"/>
    <property type="molecule type" value="Genomic_DNA"/>
</dbReference>
<name>A0A1J4RSB4_9BACT</name>
<accession>A0A1J4RSB4</accession>
<reference evidence="3 4" key="1">
    <citation type="journal article" date="2016" name="Environ. Microbiol.">
        <title>Genomic resolution of a cold subsurface aquifer community provides metabolic insights for novel microbes adapted to high CO concentrations.</title>
        <authorList>
            <person name="Probst A.J."/>
            <person name="Castelle C.J."/>
            <person name="Singh A."/>
            <person name="Brown C.T."/>
            <person name="Anantharaman K."/>
            <person name="Sharon I."/>
            <person name="Hug L.A."/>
            <person name="Burstein D."/>
            <person name="Emerson J.B."/>
            <person name="Thomas B.C."/>
            <person name="Banfield J.F."/>
        </authorList>
    </citation>
    <scope>NUCLEOTIDE SEQUENCE [LARGE SCALE GENOMIC DNA]</scope>
    <source>
        <strain evidence="3">CG1_02_47_37</strain>
    </source>
</reference>
<dbReference type="Proteomes" id="UP000183144">
    <property type="component" value="Unassembled WGS sequence"/>
</dbReference>
<dbReference type="SUPFAM" id="SSF51445">
    <property type="entry name" value="(Trans)glycosidases"/>
    <property type="match status" value="1"/>
</dbReference>
<dbReference type="Pfam" id="PF00128">
    <property type="entry name" value="Alpha-amylase"/>
    <property type="match status" value="1"/>
</dbReference>
<dbReference type="GO" id="GO:0005975">
    <property type="term" value="P:carbohydrate metabolic process"/>
    <property type="evidence" value="ECO:0007669"/>
    <property type="project" value="InterPro"/>
</dbReference>
<comment type="caution">
    <text evidence="3">The sequence shown here is derived from an EMBL/GenBank/DDBJ whole genome shotgun (WGS) entry which is preliminary data.</text>
</comment>
<dbReference type="PANTHER" id="PTHR10357">
    <property type="entry name" value="ALPHA-AMYLASE FAMILY MEMBER"/>
    <property type="match status" value="1"/>
</dbReference>
<protein>
    <recommendedName>
        <fullName evidence="2">Glycosyl hydrolase family 13 catalytic domain-containing protein</fullName>
    </recommendedName>
</protein>
<dbReference type="STRING" id="1805034.AUJ59_02360"/>
<evidence type="ECO:0000256" key="1">
    <source>
        <dbReference type="SAM" id="MobiDB-lite"/>
    </source>
</evidence>
<dbReference type="InterPro" id="IPR017853">
    <property type="entry name" value="GH"/>
</dbReference>
<feature type="domain" description="Glycosyl hydrolase family 13 catalytic" evidence="2">
    <location>
        <begin position="55"/>
        <end position="144"/>
    </location>
</feature>
<gene>
    <name evidence="3" type="ORF">AUJ59_02360</name>
</gene>
<dbReference type="InterPro" id="IPR006047">
    <property type="entry name" value="GH13_cat_dom"/>
</dbReference>
<dbReference type="PANTHER" id="PTHR10357:SF219">
    <property type="entry name" value="MALTOSE ALPHA-D-GLUCOSYLTRANSFERASE"/>
    <property type="match status" value="1"/>
</dbReference>
<feature type="region of interest" description="Disordered" evidence="1">
    <location>
        <begin position="552"/>
        <end position="573"/>
    </location>
</feature>
<evidence type="ECO:0000313" key="3">
    <source>
        <dbReference type="EMBL" id="OIN89196.1"/>
    </source>
</evidence>
<organism evidence="3 4">
    <name type="scientific">Candidatus Beckwithbacteria bacterium CG1_02_47_37</name>
    <dbReference type="NCBI Taxonomy" id="1805034"/>
    <lineage>
        <taxon>Bacteria</taxon>
        <taxon>Candidatus Beckwithiibacteriota</taxon>
    </lineage>
</organism>
<proteinExistence type="predicted"/>
<dbReference type="AlphaFoldDB" id="A0A1J4RSB4"/>
<sequence>MVQAKIKHKLLELFSEDGERLYRYWCQRLAATGAIGNVTDRLPEKLNTMVVYPGTFGDFHGLIRVLPRLRDLGVNQIHILPFYEATGDDGFEVVNRTLAVPLRVADEWGGISMFKKLVKRAKNLKMSLMADAVLNHISSHSPVLKQVGLEKLTRSWLKNKIPFKFLRLESGAAGGVEAIYRFNGRKVRRIVIFPEQADPKQPHLVLIGRRLVWHTFYPNQLDLDLNQPEAFKLAMNTILQIADLLEGRGTIRLDAIPFVGKVINREKFEFISGTREKPLIVLLRLMLAVKAPQMTMIAEAARPLTKMSQYVKLVGGNYDFLSFPRFIAAIASENAARLIDAVNLSIQTIGLNVLENLAFTVQTHDDIPLAELGSFDLSREVWVSLKKLGALPFGTKEANSIPKGAVIRLMDVCGGNPDKLAVAFFLAAMMPHRRLLWLYGTEVGLCGSPENYQADSVLAKAVGRKSDARSFIRQPLAVKDYLKKLDGAAAGKIGAILKLRLNQLPDKFDSWSAAVVGSVVKIAFSGRKNKQKISGQAMVNLHLPYNYEIKNNNFGNQRRDRGGKSAGADAAVN</sequence>
<evidence type="ECO:0000313" key="4">
    <source>
        <dbReference type="Proteomes" id="UP000183144"/>
    </source>
</evidence>
<evidence type="ECO:0000259" key="2">
    <source>
        <dbReference type="Pfam" id="PF00128"/>
    </source>
</evidence>
<dbReference type="Gene3D" id="3.20.20.80">
    <property type="entry name" value="Glycosidases"/>
    <property type="match status" value="2"/>
</dbReference>